<dbReference type="GO" id="GO:0000774">
    <property type="term" value="F:adenyl-nucleotide exchange factor activity"/>
    <property type="evidence" value="ECO:0007669"/>
    <property type="project" value="InterPro"/>
</dbReference>
<evidence type="ECO:0000256" key="5">
    <source>
        <dbReference type="ARBA" id="ARBA00023016"/>
    </source>
</evidence>
<dbReference type="HAMAP" id="MF_01151">
    <property type="entry name" value="GrpE"/>
    <property type="match status" value="1"/>
</dbReference>
<dbReference type="AlphaFoldDB" id="A0A1F6T746"/>
<dbReference type="Gene3D" id="2.30.22.10">
    <property type="entry name" value="Head domain of nucleotide exchange factor GrpE"/>
    <property type="match status" value="1"/>
</dbReference>
<evidence type="ECO:0000256" key="8">
    <source>
        <dbReference type="ARBA" id="ARBA00072274"/>
    </source>
</evidence>
<evidence type="ECO:0000313" key="15">
    <source>
        <dbReference type="Proteomes" id="UP000179334"/>
    </source>
</evidence>
<evidence type="ECO:0000256" key="12">
    <source>
        <dbReference type="RuleBase" id="RU004478"/>
    </source>
</evidence>
<dbReference type="GO" id="GO:0005829">
    <property type="term" value="C:cytosol"/>
    <property type="evidence" value="ECO:0007669"/>
    <property type="project" value="TreeGrafter"/>
</dbReference>
<dbReference type="CDD" id="cd00446">
    <property type="entry name" value="GrpE"/>
    <property type="match status" value="1"/>
</dbReference>
<comment type="subcellular location">
    <subcellularLocation>
        <location evidence="1 10">Cytoplasm</location>
    </subcellularLocation>
</comment>
<evidence type="ECO:0000256" key="6">
    <source>
        <dbReference type="ARBA" id="ARBA00023186"/>
    </source>
</evidence>
<dbReference type="Pfam" id="PF01025">
    <property type="entry name" value="GrpE"/>
    <property type="match status" value="1"/>
</dbReference>
<dbReference type="SUPFAM" id="SSF58014">
    <property type="entry name" value="Coiled-coil domain of nucleotide exchange factor GrpE"/>
    <property type="match status" value="1"/>
</dbReference>
<dbReference type="InterPro" id="IPR009012">
    <property type="entry name" value="GrpE_head"/>
</dbReference>
<dbReference type="PANTHER" id="PTHR21237:SF23">
    <property type="entry name" value="GRPE PROTEIN HOMOLOG, MITOCHONDRIAL"/>
    <property type="match status" value="1"/>
</dbReference>
<comment type="caution">
    <text evidence="14">The sequence shown here is derived from an EMBL/GenBank/DDBJ whole genome shotgun (WGS) entry which is preliminary data.</text>
</comment>
<comment type="similarity">
    <text evidence="2 10 12">Belongs to the GrpE family.</text>
</comment>
<accession>A0A1F6T746</accession>
<evidence type="ECO:0000256" key="9">
    <source>
        <dbReference type="ARBA" id="ARBA00076414"/>
    </source>
</evidence>
<dbReference type="PROSITE" id="PS01071">
    <property type="entry name" value="GRPE"/>
    <property type="match status" value="1"/>
</dbReference>
<evidence type="ECO:0000256" key="1">
    <source>
        <dbReference type="ARBA" id="ARBA00004496"/>
    </source>
</evidence>
<evidence type="ECO:0000313" key="14">
    <source>
        <dbReference type="EMBL" id="OGI40948.1"/>
    </source>
</evidence>
<evidence type="ECO:0000256" key="4">
    <source>
        <dbReference type="ARBA" id="ARBA00022490"/>
    </source>
</evidence>
<organism evidence="14 15">
    <name type="scientific">Candidatus Muproteobacteria bacterium RBG_16_64_10</name>
    <dbReference type="NCBI Taxonomy" id="1817757"/>
    <lineage>
        <taxon>Bacteria</taxon>
        <taxon>Pseudomonadati</taxon>
        <taxon>Pseudomonadota</taxon>
        <taxon>Candidatus Muproteobacteria</taxon>
    </lineage>
</organism>
<dbReference type="FunFam" id="2.30.22.10:FF:000001">
    <property type="entry name" value="Protein GrpE"/>
    <property type="match status" value="1"/>
</dbReference>
<feature type="coiled-coil region" evidence="13">
    <location>
        <begin position="18"/>
        <end position="45"/>
    </location>
</feature>
<evidence type="ECO:0000256" key="11">
    <source>
        <dbReference type="RuleBase" id="RU000639"/>
    </source>
</evidence>
<evidence type="ECO:0000256" key="13">
    <source>
        <dbReference type="SAM" id="Coils"/>
    </source>
</evidence>
<keyword evidence="13" id="KW-0175">Coiled coil</keyword>
<evidence type="ECO:0000256" key="2">
    <source>
        <dbReference type="ARBA" id="ARBA00009054"/>
    </source>
</evidence>
<reference evidence="14 15" key="1">
    <citation type="journal article" date="2016" name="Nat. Commun.">
        <title>Thousands of microbial genomes shed light on interconnected biogeochemical processes in an aquifer system.</title>
        <authorList>
            <person name="Anantharaman K."/>
            <person name="Brown C.T."/>
            <person name="Hug L.A."/>
            <person name="Sharon I."/>
            <person name="Castelle C.J."/>
            <person name="Probst A.J."/>
            <person name="Thomas B.C."/>
            <person name="Singh A."/>
            <person name="Wilkins M.J."/>
            <person name="Karaoz U."/>
            <person name="Brodie E.L."/>
            <person name="Williams K.H."/>
            <person name="Hubbard S.S."/>
            <person name="Banfield J.F."/>
        </authorList>
    </citation>
    <scope>NUCLEOTIDE SEQUENCE [LARGE SCALE GENOMIC DNA]</scope>
</reference>
<dbReference type="Proteomes" id="UP000179334">
    <property type="component" value="Unassembled WGS sequence"/>
</dbReference>
<protein>
    <recommendedName>
        <fullName evidence="8 10">Protein GrpE</fullName>
    </recommendedName>
    <alternativeName>
        <fullName evidence="9 10">HSP-70 cofactor</fullName>
    </alternativeName>
</protein>
<name>A0A1F6T746_9PROT</name>
<evidence type="ECO:0000256" key="3">
    <source>
        <dbReference type="ARBA" id="ARBA00011738"/>
    </source>
</evidence>
<dbReference type="Gene3D" id="3.90.20.20">
    <property type="match status" value="1"/>
</dbReference>
<evidence type="ECO:0000256" key="10">
    <source>
        <dbReference type="HAMAP-Rule" id="MF_01151"/>
    </source>
</evidence>
<dbReference type="GO" id="GO:0051087">
    <property type="term" value="F:protein-folding chaperone binding"/>
    <property type="evidence" value="ECO:0007669"/>
    <property type="project" value="InterPro"/>
</dbReference>
<keyword evidence="4 10" id="KW-0963">Cytoplasm</keyword>
<dbReference type="GO" id="GO:0051082">
    <property type="term" value="F:unfolded protein binding"/>
    <property type="evidence" value="ECO:0007669"/>
    <property type="project" value="TreeGrafter"/>
</dbReference>
<dbReference type="GO" id="GO:0006457">
    <property type="term" value="P:protein folding"/>
    <property type="evidence" value="ECO:0007669"/>
    <property type="project" value="InterPro"/>
</dbReference>
<dbReference type="GO" id="GO:0042803">
    <property type="term" value="F:protein homodimerization activity"/>
    <property type="evidence" value="ECO:0007669"/>
    <property type="project" value="InterPro"/>
</dbReference>
<keyword evidence="6 10" id="KW-0143">Chaperone</keyword>
<gene>
    <name evidence="10" type="primary">grpE</name>
    <name evidence="14" type="ORF">A2V91_05050</name>
</gene>
<dbReference type="InterPro" id="IPR013805">
    <property type="entry name" value="GrpE_CC"/>
</dbReference>
<dbReference type="EMBL" id="MFSR01000010">
    <property type="protein sequence ID" value="OGI40948.1"/>
    <property type="molecule type" value="Genomic_DNA"/>
</dbReference>
<dbReference type="SUPFAM" id="SSF51064">
    <property type="entry name" value="Head domain of nucleotide exchange factor GrpE"/>
    <property type="match status" value="1"/>
</dbReference>
<proteinExistence type="inferred from homology"/>
<dbReference type="PANTHER" id="PTHR21237">
    <property type="entry name" value="GRPE PROTEIN"/>
    <property type="match status" value="1"/>
</dbReference>
<keyword evidence="5 10" id="KW-0346">Stress response</keyword>
<comment type="function">
    <text evidence="7 10 11">Participates actively in the response to hyperosmotic and heat shock by preventing the aggregation of stress-denatured proteins, in association with DnaK and GrpE. It is the nucleotide exchange factor for DnaK and may function as a thermosensor. Unfolded proteins bind initially to DnaJ; upon interaction with the DnaJ-bound protein, DnaK hydrolyzes its bound ATP, resulting in the formation of a stable complex. GrpE releases ADP from DnaK; ATP binding to DnaK triggers the release of the substrate protein, thus completing the reaction cycle. Several rounds of ATP-dependent interactions between DnaJ, DnaK and GrpE are required for fully efficient folding.</text>
</comment>
<evidence type="ECO:0000256" key="7">
    <source>
        <dbReference type="ARBA" id="ARBA00053401"/>
    </source>
</evidence>
<sequence>MSSTTEPVPENEPEVSDIDKLRTALETAKAEAAEHIDRFLRAKAEADNVRKRTEAEIANIRKYAVESFAAEMLAVHDSLDLARSVSLVDSAVAVDDSRDGGGRAASGTAAGKMHEGLGLTLKLMDGVLAKFGVTPLDPKGEKFDPARHQALSMVESAEVAPNHIVTVVQKGYLLRDRLLRPAMVLVARAPAAEAPGNT</sequence>
<dbReference type="PRINTS" id="PR00773">
    <property type="entry name" value="GRPEPROTEIN"/>
</dbReference>
<dbReference type="InterPro" id="IPR000740">
    <property type="entry name" value="GrpE"/>
</dbReference>
<comment type="subunit">
    <text evidence="3 10">Homodimer.</text>
</comment>